<dbReference type="PaxDb" id="2903-EOD08619"/>
<feature type="modified residue" description="N6-(pyridoxal phosphate)lysine" evidence="6">
    <location>
        <position position="241"/>
    </location>
</feature>
<name>A0A0D3K762_EMIH1</name>
<dbReference type="InterPro" id="IPR005786">
    <property type="entry name" value="B_amino_transII"/>
</dbReference>
<dbReference type="SUPFAM" id="SSF56752">
    <property type="entry name" value="D-aminoacid aminotransferase-like PLP-dependent enzymes"/>
    <property type="match status" value="1"/>
</dbReference>
<dbReference type="InterPro" id="IPR036038">
    <property type="entry name" value="Aminotransferase-like"/>
</dbReference>
<dbReference type="GeneID" id="17254705"/>
<dbReference type="GO" id="GO:0004084">
    <property type="term" value="F:branched-chain-amino-acid transaminase activity"/>
    <property type="evidence" value="ECO:0007669"/>
    <property type="project" value="InterPro"/>
</dbReference>
<protein>
    <recommendedName>
        <fullName evidence="9">Branched-chain amino acid aminotransferase</fullName>
    </recommendedName>
</protein>
<dbReference type="Pfam" id="PF01063">
    <property type="entry name" value="Aminotran_4"/>
    <property type="match status" value="1"/>
</dbReference>
<dbReference type="GO" id="GO:0009081">
    <property type="term" value="P:branched-chain amino acid metabolic process"/>
    <property type="evidence" value="ECO:0007669"/>
    <property type="project" value="InterPro"/>
</dbReference>
<dbReference type="AlphaFoldDB" id="A0A0D3K762"/>
<evidence type="ECO:0000313" key="8">
    <source>
        <dbReference type="Proteomes" id="UP000013827"/>
    </source>
</evidence>
<dbReference type="Gene3D" id="3.20.10.10">
    <property type="entry name" value="D-amino Acid Aminotransferase, subunit A, domain 2"/>
    <property type="match status" value="1"/>
</dbReference>
<dbReference type="NCBIfam" id="NF009897">
    <property type="entry name" value="PRK13357.1"/>
    <property type="match status" value="1"/>
</dbReference>
<sequence>MLCRHVRRTAVAAGRRALSSAPPIPPNELRLLQQVSRLESRVHELEEALPARVQPARITNWDELGFGITPTNGHVRYTWSAKTSAWDAGRFITDPYINLHVHAGVLHYGMTLFEGCKAFRCKDGKVRVCNLGANAARLQRGANRLVMAPVPSKLFVEAVHWAVRANAEYVPPYGSGGSLYIRPFLIGSSPVLGLQPCSEFSFLVSVIPVGNYFGKGPIQGIDAKIMTEFDRAAPKGTGDVKAGGNYAADLLPLKHAKSEGYGTTLYLDSSEHKYVEEFSVSNLLGIDKDGKYVTPRTSSILPSITNEMLMAIAEDRGIPVEQRPLEWGELKTFSEVGACGTATVVAPIRSITDVERKYEFGGFETLNQLREGLQSVQHGEAEDKWGWMVEVAC</sequence>
<evidence type="ECO:0000256" key="5">
    <source>
        <dbReference type="ARBA" id="ARBA00022898"/>
    </source>
</evidence>
<evidence type="ECO:0000256" key="6">
    <source>
        <dbReference type="PIRSR" id="PIRSR006468-1"/>
    </source>
</evidence>
<dbReference type="PANTHER" id="PTHR42825:SF2">
    <property type="entry name" value="BRANCHED-CHAIN-AMINO-ACID AMINOTRANSFERASE 3, CHLOROPLASTIC-RELATED"/>
    <property type="match status" value="1"/>
</dbReference>
<comment type="similarity">
    <text evidence="2">Belongs to the class-IV pyridoxal-phosphate-dependent aminotransferase family.</text>
</comment>
<dbReference type="InterPro" id="IPR033939">
    <property type="entry name" value="BCAT_family"/>
</dbReference>
<keyword evidence="4" id="KW-0808">Transferase</keyword>
<dbReference type="HOGENOM" id="CLU_031922_1_0_1"/>
<evidence type="ECO:0000256" key="3">
    <source>
        <dbReference type="ARBA" id="ARBA00022576"/>
    </source>
</evidence>
<dbReference type="PANTHER" id="PTHR42825">
    <property type="entry name" value="AMINO ACID AMINOTRANSFERASE"/>
    <property type="match status" value="1"/>
</dbReference>
<reference evidence="7" key="2">
    <citation type="submission" date="2024-10" db="UniProtKB">
        <authorList>
            <consortium name="EnsemblProtists"/>
        </authorList>
    </citation>
    <scope>IDENTIFICATION</scope>
</reference>
<evidence type="ECO:0000256" key="1">
    <source>
        <dbReference type="ARBA" id="ARBA00001933"/>
    </source>
</evidence>
<dbReference type="Proteomes" id="UP000013827">
    <property type="component" value="Unassembled WGS sequence"/>
</dbReference>
<comment type="cofactor">
    <cofactor evidence="1">
        <name>pyridoxal 5'-phosphate</name>
        <dbReference type="ChEBI" id="CHEBI:597326"/>
    </cofactor>
</comment>
<dbReference type="NCBIfam" id="TIGR01123">
    <property type="entry name" value="ilvE_II"/>
    <property type="match status" value="1"/>
</dbReference>
<keyword evidence="8" id="KW-1185">Reference proteome</keyword>
<reference evidence="8" key="1">
    <citation type="journal article" date="2013" name="Nature">
        <title>Pan genome of the phytoplankton Emiliania underpins its global distribution.</title>
        <authorList>
            <person name="Read B.A."/>
            <person name="Kegel J."/>
            <person name="Klute M.J."/>
            <person name="Kuo A."/>
            <person name="Lefebvre S.C."/>
            <person name="Maumus F."/>
            <person name="Mayer C."/>
            <person name="Miller J."/>
            <person name="Monier A."/>
            <person name="Salamov A."/>
            <person name="Young J."/>
            <person name="Aguilar M."/>
            <person name="Claverie J.M."/>
            <person name="Frickenhaus S."/>
            <person name="Gonzalez K."/>
            <person name="Herman E.K."/>
            <person name="Lin Y.C."/>
            <person name="Napier J."/>
            <person name="Ogata H."/>
            <person name="Sarno A.F."/>
            <person name="Shmutz J."/>
            <person name="Schroeder D."/>
            <person name="de Vargas C."/>
            <person name="Verret F."/>
            <person name="von Dassow P."/>
            <person name="Valentin K."/>
            <person name="Van de Peer Y."/>
            <person name="Wheeler G."/>
            <person name="Dacks J.B."/>
            <person name="Delwiche C.F."/>
            <person name="Dyhrman S.T."/>
            <person name="Glockner G."/>
            <person name="John U."/>
            <person name="Richards T."/>
            <person name="Worden A.Z."/>
            <person name="Zhang X."/>
            <person name="Grigoriev I.V."/>
            <person name="Allen A.E."/>
            <person name="Bidle K."/>
            <person name="Borodovsky M."/>
            <person name="Bowler C."/>
            <person name="Brownlee C."/>
            <person name="Cock J.M."/>
            <person name="Elias M."/>
            <person name="Gladyshev V.N."/>
            <person name="Groth M."/>
            <person name="Guda C."/>
            <person name="Hadaegh A."/>
            <person name="Iglesias-Rodriguez M.D."/>
            <person name="Jenkins J."/>
            <person name="Jones B.M."/>
            <person name="Lawson T."/>
            <person name="Leese F."/>
            <person name="Lindquist E."/>
            <person name="Lobanov A."/>
            <person name="Lomsadze A."/>
            <person name="Malik S.B."/>
            <person name="Marsh M.E."/>
            <person name="Mackinder L."/>
            <person name="Mock T."/>
            <person name="Mueller-Roeber B."/>
            <person name="Pagarete A."/>
            <person name="Parker M."/>
            <person name="Probert I."/>
            <person name="Quesneville H."/>
            <person name="Raines C."/>
            <person name="Rensing S.A."/>
            <person name="Riano-Pachon D.M."/>
            <person name="Richier S."/>
            <person name="Rokitta S."/>
            <person name="Shiraiwa Y."/>
            <person name="Soanes D.M."/>
            <person name="van der Giezen M."/>
            <person name="Wahlund T.M."/>
            <person name="Williams B."/>
            <person name="Wilson W."/>
            <person name="Wolfe G."/>
            <person name="Wurch L.L."/>
        </authorList>
    </citation>
    <scope>NUCLEOTIDE SEQUENCE</scope>
</reference>
<dbReference type="InterPro" id="IPR043131">
    <property type="entry name" value="BCAT-like_N"/>
</dbReference>
<accession>A0A0D3K762</accession>
<dbReference type="KEGG" id="ehx:EMIHUDRAFT_68131"/>
<dbReference type="GeneID" id="17276870"/>
<evidence type="ECO:0000313" key="7">
    <source>
        <dbReference type="EnsemblProtists" id="EOD31597"/>
    </source>
</evidence>
<dbReference type="Gene3D" id="3.30.470.10">
    <property type="match status" value="1"/>
</dbReference>
<dbReference type="InterPro" id="IPR043132">
    <property type="entry name" value="BCAT-like_C"/>
</dbReference>
<dbReference type="eggNOG" id="KOG0975">
    <property type="taxonomic scope" value="Eukaryota"/>
</dbReference>
<proteinExistence type="inferred from homology"/>
<dbReference type="PIRSF" id="PIRSF006468">
    <property type="entry name" value="BCAT1"/>
    <property type="match status" value="1"/>
</dbReference>
<dbReference type="KEGG" id="ehx:EMIHUDRAFT_72297"/>
<dbReference type="CDD" id="cd01557">
    <property type="entry name" value="BCAT_beta_family"/>
    <property type="match status" value="1"/>
</dbReference>
<evidence type="ECO:0000256" key="2">
    <source>
        <dbReference type="ARBA" id="ARBA00009320"/>
    </source>
</evidence>
<evidence type="ECO:0008006" key="9">
    <source>
        <dbReference type="Google" id="ProtNLM"/>
    </source>
</evidence>
<dbReference type="EnsemblProtists" id="EOD31597">
    <property type="protein sequence ID" value="EOD31597"/>
    <property type="gene ID" value="EMIHUDRAFT_72297"/>
</dbReference>
<dbReference type="RefSeq" id="XP_005761048.1">
    <property type="nucleotide sequence ID" value="XM_005760991.1"/>
</dbReference>
<dbReference type="OMA" id="TGPYFRT"/>
<dbReference type="STRING" id="2903.R1D9L5"/>
<evidence type="ECO:0000256" key="4">
    <source>
        <dbReference type="ARBA" id="ARBA00022679"/>
    </source>
</evidence>
<keyword evidence="3" id="KW-0032">Aminotransferase</keyword>
<dbReference type="InterPro" id="IPR001544">
    <property type="entry name" value="Aminotrans_IV"/>
</dbReference>
<organism evidence="7 8">
    <name type="scientific">Emiliania huxleyi (strain CCMP1516)</name>
    <dbReference type="NCBI Taxonomy" id="280463"/>
    <lineage>
        <taxon>Eukaryota</taxon>
        <taxon>Haptista</taxon>
        <taxon>Haptophyta</taxon>
        <taxon>Prymnesiophyceae</taxon>
        <taxon>Isochrysidales</taxon>
        <taxon>Noelaerhabdaceae</taxon>
        <taxon>Emiliania</taxon>
    </lineage>
</organism>
<dbReference type="RefSeq" id="XP_005784026.1">
    <property type="nucleotide sequence ID" value="XM_005783969.1"/>
</dbReference>
<keyword evidence="5" id="KW-0663">Pyridoxal phosphate</keyword>
<dbReference type="EnsemblProtists" id="EOD08619">
    <property type="protein sequence ID" value="EOD08619"/>
    <property type="gene ID" value="EMIHUDRAFT_68131"/>
</dbReference>